<keyword evidence="2" id="KW-1185">Reference proteome</keyword>
<sequence>KYPKLLNYDQKEKLREFVEKHKSRLRSIGHQEVITITESHSFVKTINKTNHTYRHPVTRTERRIIR</sequence>
<proteinExistence type="predicted"/>
<dbReference type="EMBL" id="CAJVQB010161600">
    <property type="protein sequence ID" value="CAG8856595.1"/>
    <property type="molecule type" value="Genomic_DNA"/>
</dbReference>
<evidence type="ECO:0000313" key="1">
    <source>
        <dbReference type="EMBL" id="CAG8856595.1"/>
    </source>
</evidence>
<feature type="non-terminal residue" evidence="1">
    <location>
        <position position="1"/>
    </location>
</feature>
<reference evidence="1 2" key="1">
    <citation type="submission" date="2021-06" db="EMBL/GenBank/DDBJ databases">
        <authorList>
            <person name="Kallberg Y."/>
            <person name="Tangrot J."/>
            <person name="Rosling A."/>
        </authorList>
    </citation>
    <scope>NUCLEOTIDE SEQUENCE [LARGE SCALE GENOMIC DNA]</scope>
    <source>
        <strain evidence="1 2">120-4 pot B 10/14</strain>
    </source>
</reference>
<accession>A0ABN7XNH9</accession>
<gene>
    <name evidence="1" type="ORF">GMARGA_LOCUS45416</name>
</gene>
<protein>
    <submittedName>
        <fullName evidence="1">25580_t:CDS:1</fullName>
    </submittedName>
</protein>
<dbReference type="Proteomes" id="UP000789901">
    <property type="component" value="Unassembled WGS sequence"/>
</dbReference>
<name>A0ABN7XNH9_GIGMA</name>
<evidence type="ECO:0000313" key="2">
    <source>
        <dbReference type="Proteomes" id="UP000789901"/>
    </source>
</evidence>
<feature type="non-terminal residue" evidence="1">
    <location>
        <position position="66"/>
    </location>
</feature>
<comment type="caution">
    <text evidence="1">The sequence shown here is derived from an EMBL/GenBank/DDBJ whole genome shotgun (WGS) entry which is preliminary data.</text>
</comment>
<organism evidence="1 2">
    <name type="scientific">Gigaspora margarita</name>
    <dbReference type="NCBI Taxonomy" id="4874"/>
    <lineage>
        <taxon>Eukaryota</taxon>
        <taxon>Fungi</taxon>
        <taxon>Fungi incertae sedis</taxon>
        <taxon>Mucoromycota</taxon>
        <taxon>Glomeromycotina</taxon>
        <taxon>Glomeromycetes</taxon>
        <taxon>Diversisporales</taxon>
        <taxon>Gigasporaceae</taxon>
        <taxon>Gigaspora</taxon>
    </lineage>
</organism>